<evidence type="ECO:0000313" key="2">
    <source>
        <dbReference type="Proteomes" id="UP000824533"/>
    </source>
</evidence>
<dbReference type="Proteomes" id="UP000824533">
    <property type="component" value="Linkage Group LG05"/>
</dbReference>
<organism evidence="1 2">
    <name type="scientific">Dendrolimus kikuchii</name>
    <dbReference type="NCBI Taxonomy" id="765133"/>
    <lineage>
        <taxon>Eukaryota</taxon>
        <taxon>Metazoa</taxon>
        <taxon>Ecdysozoa</taxon>
        <taxon>Arthropoda</taxon>
        <taxon>Hexapoda</taxon>
        <taxon>Insecta</taxon>
        <taxon>Pterygota</taxon>
        <taxon>Neoptera</taxon>
        <taxon>Endopterygota</taxon>
        <taxon>Lepidoptera</taxon>
        <taxon>Glossata</taxon>
        <taxon>Ditrysia</taxon>
        <taxon>Bombycoidea</taxon>
        <taxon>Lasiocampidae</taxon>
        <taxon>Dendrolimus</taxon>
    </lineage>
</organism>
<gene>
    <name evidence="1" type="ORF">K1T71_003593</name>
</gene>
<comment type="caution">
    <text evidence="1">The sequence shown here is derived from an EMBL/GenBank/DDBJ whole genome shotgun (WGS) entry which is preliminary data.</text>
</comment>
<accession>A0ACC1DC38</accession>
<name>A0ACC1DC38_9NEOP</name>
<reference evidence="1 2" key="1">
    <citation type="journal article" date="2021" name="Front. Genet.">
        <title>Chromosome-Level Genome Assembly Reveals Significant Gene Expansion in the Toll and IMD Signaling Pathways of Dendrolimus kikuchii.</title>
        <authorList>
            <person name="Zhou J."/>
            <person name="Wu P."/>
            <person name="Xiong Z."/>
            <person name="Liu N."/>
            <person name="Zhao N."/>
            <person name="Ji M."/>
            <person name="Qiu Y."/>
            <person name="Yang B."/>
        </authorList>
    </citation>
    <scope>NUCLEOTIDE SEQUENCE [LARGE SCALE GENOMIC DNA]</scope>
    <source>
        <strain evidence="1">Ann1</strain>
    </source>
</reference>
<protein>
    <submittedName>
        <fullName evidence="1">Uncharacterized protein</fullName>
    </submittedName>
</protein>
<evidence type="ECO:0000313" key="1">
    <source>
        <dbReference type="EMBL" id="KAJ0181508.1"/>
    </source>
</evidence>
<proteinExistence type="predicted"/>
<dbReference type="EMBL" id="CM034391">
    <property type="protein sequence ID" value="KAJ0181508.1"/>
    <property type="molecule type" value="Genomic_DNA"/>
</dbReference>
<keyword evidence="2" id="KW-1185">Reference proteome</keyword>
<sequence length="174" mass="19517">MAEKYANSELVVRQATKEDMSAVADMIQELADSEKMPGGPKMSVQGLQHDGFERQPPAFFCKVAEVQTPDRLIVGYALYFPTYSTWEGRAMMLEDLYVRQQVRRKGVGQKLFDAVAKEAFESGCSRLDFHVLDWNPAKGFYEAKGAVNLTQLEEWCYYRLAGDALANVANSATV</sequence>